<dbReference type="CTD" id="20249831"/>
<protein>
    <recommendedName>
        <fullName evidence="4">Securin</fullName>
    </recommendedName>
</protein>
<dbReference type="Proteomes" id="UP000030746">
    <property type="component" value="Unassembled WGS sequence"/>
</dbReference>
<dbReference type="KEGG" id="lgi:LOTGIDRAFT_235369"/>
<evidence type="ECO:0000313" key="3">
    <source>
        <dbReference type="Proteomes" id="UP000030746"/>
    </source>
</evidence>
<evidence type="ECO:0008006" key="4">
    <source>
        <dbReference type="Google" id="ProtNLM"/>
    </source>
</evidence>
<organism evidence="2 3">
    <name type="scientific">Lottia gigantea</name>
    <name type="common">Giant owl limpet</name>
    <dbReference type="NCBI Taxonomy" id="225164"/>
    <lineage>
        <taxon>Eukaryota</taxon>
        <taxon>Metazoa</taxon>
        <taxon>Spiralia</taxon>
        <taxon>Lophotrochozoa</taxon>
        <taxon>Mollusca</taxon>
        <taxon>Gastropoda</taxon>
        <taxon>Patellogastropoda</taxon>
        <taxon>Lottioidea</taxon>
        <taxon>Lottiidae</taxon>
        <taxon>Lottia</taxon>
    </lineage>
</organism>
<keyword evidence="3" id="KW-1185">Reference proteome</keyword>
<name>V4BDG9_LOTGI</name>
<evidence type="ECO:0000313" key="2">
    <source>
        <dbReference type="EMBL" id="ESO86579.1"/>
    </source>
</evidence>
<dbReference type="AlphaFoldDB" id="V4BDG9"/>
<gene>
    <name evidence="2" type="ORF">LOTGIDRAFT_235369</name>
</gene>
<dbReference type="HOGENOM" id="CLU_1046923_0_0_1"/>
<reference evidence="2 3" key="1">
    <citation type="journal article" date="2013" name="Nature">
        <title>Insights into bilaterian evolution from three spiralian genomes.</title>
        <authorList>
            <person name="Simakov O."/>
            <person name="Marletaz F."/>
            <person name="Cho S.J."/>
            <person name="Edsinger-Gonzales E."/>
            <person name="Havlak P."/>
            <person name="Hellsten U."/>
            <person name="Kuo D.H."/>
            <person name="Larsson T."/>
            <person name="Lv J."/>
            <person name="Arendt D."/>
            <person name="Savage R."/>
            <person name="Osoegawa K."/>
            <person name="de Jong P."/>
            <person name="Grimwood J."/>
            <person name="Chapman J.A."/>
            <person name="Shapiro H."/>
            <person name="Aerts A."/>
            <person name="Otillar R.P."/>
            <person name="Terry A.Y."/>
            <person name="Boore J.L."/>
            <person name="Grigoriev I.V."/>
            <person name="Lindberg D.R."/>
            <person name="Seaver E.C."/>
            <person name="Weisblat D.A."/>
            <person name="Putnam N.H."/>
            <person name="Rokhsar D.S."/>
        </authorList>
    </citation>
    <scope>NUCLEOTIDE SEQUENCE [LARGE SCALE GENOMIC DNA]</scope>
</reference>
<evidence type="ECO:0000256" key="1">
    <source>
        <dbReference type="SAM" id="MobiDB-lite"/>
    </source>
</evidence>
<feature type="region of interest" description="Disordered" evidence="1">
    <location>
        <begin position="1"/>
        <end position="28"/>
    </location>
</feature>
<dbReference type="OrthoDB" id="6159946at2759"/>
<dbReference type="OMA" id="ENATPHI"/>
<sequence>MSALQIHNQDKENAGARPKGNRLPLGSGSNFNRIKSFQGSNTPAFVTPRKALGNAQNILNQTPHNLKPGGLALKPVSNIKPSVNLHKQSVKSKRHVSFKNNIQDKENVNHKKPMKVKAPVVMQIDNNQRVLDIDEVDHMSIPPEIQDNRVPPPEEKISNYLEKIIKWRPPCLFGIPPLSDDDDPVGPVYREDVFDNLDDLTKLDTDGLGHLDDKLFDDIPDILEVDIPYIDETLPTLDLPSPGLDDSINNISIHLGVLQLNDSVLN</sequence>
<accession>V4BDG9</accession>
<dbReference type="EMBL" id="KB203049">
    <property type="protein sequence ID" value="ESO86579.1"/>
    <property type="molecule type" value="Genomic_DNA"/>
</dbReference>
<proteinExistence type="predicted"/>
<dbReference type="RefSeq" id="XP_009062812.1">
    <property type="nucleotide sequence ID" value="XM_009064564.1"/>
</dbReference>
<dbReference type="GeneID" id="20249831"/>